<comment type="caution">
    <text evidence="7">The sequence shown here is derived from an EMBL/GenBank/DDBJ whole genome shotgun (WGS) entry which is preliminary data.</text>
</comment>
<evidence type="ECO:0000259" key="6">
    <source>
        <dbReference type="Pfam" id="PF12698"/>
    </source>
</evidence>
<dbReference type="Proteomes" id="UP000567922">
    <property type="component" value="Unassembled WGS sequence"/>
</dbReference>
<dbReference type="PANTHER" id="PTHR43077">
    <property type="entry name" value="TRANSPORT PERMEASE YVFS-RELATED"/>
    <property type="match status" value="1"/>
</dbReference>
<dbReference type="NCBIfam" id="TIGR03062">
    <property type="entry name" value="pip_yhgE_Cterm"/>
    <property type="match status" value="1"/>
</dbReference>
<gene>
    <name evidence="7" type="ORF">FHU29_004065</name>
</gene>
<reference evidence="7 8" key="1">
    <citation type="submission" date="2020-08" db="EMBL/GenBank/DDBJ databases">
        <title>Sequencing the genomes of 1000 actinobacteria strains.</title>
        <authorList>
            <person name="Klenk H.-P."/>
        </authorList>
    </citation>
    <scope>NUCLEOTIDE SEQUENCE [LARGE SCALE GENOMIC DNA]</scope>
    <source>
        <strain evidence="7 8">DSM 45258</strain>
    </source>
</reference>
<dbReference type="InterPro" id="IPR017500">
    <property type="entry name" value="Phage_infect_YhgE_N"/>
</dbReference>
<dbReference type="InterPro" id="IPR017501">
    <property type="entry name" value="Phage_infect_YhgE_C"/>
</dbReference>
<name>A0A839RTA0_9ACTN</name>
<protein>
    <submittedName>
        <fullName evidence="7">Putative membrane protein</fullName>
    </submittedName>
</protein>
<dbReference type="GO" id="GO:0140359">
    <property type="term" value="F:ABC-type transporter activity"/>
    <property type="evidence" value="ECO:0007669"/>
    <property type="project" value="InterPro"/>
</dbReference>
<dbReference type="RefSeq" id="WP_064438398.1">
    <property type="nucleotide sequence ID" value="NZ_BDDI01000001.1"/>
</dbReference>
<keyword evidence="3 5" id="KW-1133">Transmembrane helix</keyword>
<evidence type="ECO:0000256" key="5">
    <source>
        <dbReference type="SAM" id="Phobius"/>
    </source>
</evidence>
<feature type="transmembrane region" description="Helical" evidence="5">
    <location>
        <begin position="515"/>
        <end position="538"/>
    </location>
</feature>
<feature type="transmembrane region" description="Helical" evidence="5">
    <location>
        <begin position="550"/>
        <end position="570"/>
    </location>
</feature>
<dbReference type="Pfam" id="PF12698">
    <property type="entry name" value="ABC2_membrane_3"/>
    <property type="match status" value="2"/>
</dbReference>
<evidence type="ECO:0000256" key="2">
    <source>
        <dbReference type="ARBA" id="ARBA00022692"/>
    </source>
</evidence>
<dbReference type="PANTHER" id="PTHR43077:SF5">
    <property type="entry name" value="PHAGE INFECTION PROTEIN"/>
    <property type="match status" value="1"/>
</dbReference>
<evidence type="ECO:0000256" key="1">
    <source>
        <dbReference type="ARBA" id="ARBA00004141"/>
    </source>
</evidence>
<keyword evidence="4 5" id="KW-0472">Membrane</keyword>
<dbReference type="GO" id="GO:0016020">
    <property type="term" value="C:membrane"/>
    <property type="evidence" value="ECO:0007669"/>
    <property type="project" value="UniProtKB-SubCell"/>
</dbReference>
<dbReference type="Gene3D" id="3.40.1710.10">
    <property type="entry name" value="abc type-2 transporter like domain"/>
    <property type="match status" value="1"/>
</dbReference>
<feature type="domain" description="ABC-2 type transporter transmembrane" evidence="6">
    <location>
        <begin position="24"/>
        <end position="162"/>
    </location>
</feature>
<accession>A0A839RTA0</accession>
<feature type="transmembrane region" description="Helical" evidence="5">
    <location>
        <begin position="631"/>
        <end position="653"/>
    </location>
</feature>
<dbReference type="AlphaFoldDB" id="A0A839RTA0"/>
<evidence type="ECO:0000313" key="8">
    <source>
        <dbReference type="Proteomes" id="UP000567922"/>
    </source>
</evidence>
<feature type="domain" description="ABC-2 type transporter transmembrane" evidence="6">
    <location>
        <begin position="466"/>
        <end position="650"/>
    </location>
</feature>
<feature type="transmembrane region" description="Helical" evidence="5">
    <location>
        <begin position="577"/>
        <end position="594"/>
    </location>
</feature>
<keyword evidence="8" id="KW-1185">Reference proteome</keyword>
<dbReference type="NCBIfam" id="TIGR03057">
    <property type="entry name" value="xxxLxxG_by_4"/>
    <property type="match status" value="3"/>
</dbReference>
<comment type="subcellular location">
    <subcellularLocation>
        <location evidence="1">Membrane</location>
        <topology evidence="1">Multi-pass membrane protein</topology>
    </subcellularLocation>
</comment>
<dbReference type="OrthoDB" id="9811483at2"/>
<evidence type="ECO:0000256" key="3">
    <source>
        <dbReference type="ARBA" id="ARBA00022989"/>
    </source>
</evidence>
<evidence type="ECO:0000256" key="4">
    <source>
        <dbReference type="ARBA" id="ARBA00023136"/>
    </source>
</evidence>
<keyword evidence="2 5" id="KW-0812">Transmembrane</keyword>
<feature type="transmembrane region" description="Helical" evidence="5">
    <location>
        <begin position="22"/>
        <end position="43"/>
    </location>
</feature>
<dbReference type="NCBIfam" id="TIGR03061">
    <property type="entry name" value="pip_yhgE_Nterm"/>
    <property type="match status" value="1"/>
</dbReference>
<evidence type="ECO:0000313" key="7">
    <source>
        <dbReference type="EMBL" id="MBB3039577.1"/>
    </source>
</evidence>
<dbReference type="InterPro" id="IPR023908">
    <property type="entry name" value="xxxLxxG_rpt"/>
</dbReference>
<dbReference type="InterPro" id="IPR051328">
    <property type="entry name" value="T7SS_ABC-Transporter"/>
</dbReference>
<dbReference type="EMBL" id="JACHWS010000004">
    <property type="protein sequence ID" value="MBB3039577.1"/>
    <property type="molecule type" value="Genomic_DNA"/>
</dbReference>
<feature type="transmembrane region" description="Helical" evidence="5">
    <location>
        <begin position="474"/>
        <end position="494"/>
    </location>
</feature>
<organism evidence="7 8">
    <name type="scientific">Hoyosella altamirensis</name>
    <dbReference type="NCBI Taxonomy" id="616997"/>
    <lineage>
        <taxon>Bacteria</taxon>
        <taxon>Bacillati</taxon>
        <taxon>Actinomycetota</taxon>
        <taxon>Actinomycetes</taxon>
        <taxon>Mycobacteriales</taxon>
        <taxon>Hoyosellaceae</taxon>
        <taxon>Hoyosella</taxon>
    </lineage>
</organism>
<dbReference type="InterPro" id="IPR013525">
    <property type="entry name" value="ABC2_TM"/>
</dbReference>
<proteinExistence type="predicted"/>
<sequence>MVAAFSFGSELRRFSRERLPRLALVAIIFLPLLYGAMYLWAYWNPLDNVDRMPVAIVNSDYGALVDGVTVRVGEQVTRELVRRGDLGWERVSLAEAQAGVEDGRYYFAVEFPTDFSEAVTSPSGENPRRAVINVTYNDATSAIGTTIAETAMSRILNVLSEQIGAQAVDQVLFGLQTVRGGLVEAADGGRQLAGGTGELRAGVAELDDGANLLATNLRTASDGAAALADGTGQLSSGVDQLTEGVLPLAGGLRELQDGARQLGDGAVQLSQAVSLLVDQLDVLGARQAEITGLIQLKADHLYAVPHPAVHDAARELENLRAQIDREGLGPNALSDLRRLRDGAAQLAFQLGDPNSPFRTGLALAADGGGELTDAIIQLRDGANELNAGAGELSAGLQLLATGGDALVDGVGQLGAGTAQLDDGANALATGLAQGAQQIPEWDQRERAGRAEVIGGPLELDQRNLASAANFGTGVAPFFISLALFIGGFIIWMVMRPIQTRALAAGLGGLRTVLASYWPAAVISVAQGVVMYAVIRYLIGLEPSNGPGMLAFLVLTGLSFLAFTQAVFVVLGSSTARVAVLALLMIQLVSAGGLYPTETTGRLFEVIHPYIPMSYSVSGLRQLIIGGADGRLWTSVAVLMGLLVASILVAAIAARRQQEWTMKRLHPALKV</sequence>